<comment type="caution">
    <text evidence="1">The sequence shown here is derived from an EMBL/GenBank/DDBJ whole genome shotgun (WGS) entry which is preliminary data.</text>
</comment>
<dbReference type="Proteomes" id="UP000248544">
    <property type="component" value="Unassembled WGS sequence"/>
</dbReference>
<gene>
    <name evidence="1" type="ORF">C1I98_10995</name>
</gene>
<organism evidence="1 2">
    <name type="scientific">Spongiactinospora gelatinilytica</name>
    <dbReference type="NCBI Taxonomy" id="2666298"/>
    <lineage>
        <taxon>Bacteria</taxon>
        <taxon>Bacillati</taxon>
        <taxon>Actinomycetota</taxon>
        <taxon>Actinomycetes</taxon>
        <taxon>Streptosporangiales</taxon>
        <taxon>Streptosporangiaceae</taxon>
        <taxon>Spongiactinospora</taxon>
    </lineage>
</organism>
<dbReference type="AlphaFoldDB" id="A0A2W2HDD6"/>
<proteinExistence type="predicted"/>
<reference evidence="1 2" key="1">
    <citation type="submission" date="2018-01" db="EMBL/GenBank/DDBJ databases">
        <title>Draft genome sequence of Sphaerisporangium sp. 7K107.</title>
        <authorList>
            <person name="Sahin N."/>
            <person name="Saygin H."/>
            <person name="Ay H."/>
        </authorList>
    </citation>
    <scope>NUCLEOTIDE SEQUENCE [LARGE SCALE GENOMIC DNA]</scope>
    <source>
        <strain evidence="1 2">7K107</strain>
    </source>
</reference>
<evidence type="ECO:0000313" key="1">
    <source>
        <dbReference type="EMBL" id="PZG49835.1"/>
    </source>
</evidence>
<sequence>MITLPDCRMVLGEFEAYHIEYVGHRIGGDLDVVVSAVPYDHHARQSYVAFRHHAGEWRALAGRTHDLETAIHRAERETRWAGWGSPELAALLDLARETPA</sequence>
<dbReference type="EMBL" id="POUA01000064">
    <property type="protein sequence ID" value="PZG49835.1"/>
    <property type="molecule type" value="Genomic_DNA"/>
</dbReference>
<dbReference type="RefSeq" id="WP_111167067.1">
    <property type="nucleotide sequence ID" value="NZ_POUA01000064.1"/>
</dbReference>
<accession>A0A2W2HDD6</accession>
<keyword evidence="2" id="KW-1185">Reference proteome</keyword>
<name>A0A2W2HDD6_9ACTN</name>
<evidence type="ECO:0000313" key="2">
    <source>
        <dbReference type="Proteomes" id="UP000248544"/>
    </source>
</evidence>
<protein>
    <submittedName>
        <fullName evidence="1">Uncharacterized protein</fullName>
    </submittedName>
</protein>